<proteinExistence type="predicted"/>
<dbReference type="Proteomes" id="UP000515855">
    <property type="component" value="Segment"/>
</dbReference>
<evidence type="ECO:0000313" key="1">
    <source>
        <dbReference type="EMBL" id="QNH71478.1"/>
    </source>
</evidence>
<keyword evidence="2" id="KW-1185">Reference proteome</keyword>
<gene>
    <name evidence="1" type="ORF">AF3_138</name>
</gene>
<organism evidence="1 2">
    <name type="scientific">Rhizobium phage AF3</name>
    <dbReference type="NCBI Taxonomy" id="2763529"/>
    <lineage>
        <taxon>Viruses</taxon>
        <taxon>Duplodnaviria</taxon>
        <taxon>Heunggongvirae</taxon>
        <taxon>Uroviricota</taxon>
        <taxon>Caudoviricetes</taxon>
        <taxon>Pootjesviridae</taxon>
        <taxon>Innesvirus</taxon>
        <taxon>Innesvirus AF3</taxon>
    </lineage>
</organism>
<sequence length="132" mass="15073">MITFTNPLNLFFLLLFAHYVADYPMQQFLCRVKNPNRKRGVDDDIADIPWTYGMTAHCGIHAGFVLLLTGSIFYSIFEFVVHFATDWAKCEGWIGYKTDQSIHVATKIIIVTLIFNDQIFKFLALALMAIAS</sequence>
<accession>A0A7G7WW84</accession>
<dbReference type="EMBL" id="MT778837">
    <property type="protein sequence ID" value="QNH71478.1"/>
    <property type="molecule type" value="Genomic_DNA"/>
</dbReference>
<protein>
    <recommendedName>
        <fullName evidence="3">DUF3307 domain-containing protein</fullName>
    </recommendedName>
</protein>
<name>A0A7G7WW84_9CAUD</name>
<evidence type="ECO:0000313" key="2">
    <source>
        <dbReference type="Proteomes" id="UP000515855"/>
    </source>
</evidence>
<evidence type="ECO:0008006" key="3">
    <source>
        <dbReference type="Google" id="ProtNLM"/>
    </source>
</evidence>
<reference evidence="1 2" key="1">
    <citation type="submission" date="2020-07" db="EMBL/GenBank/DDBJ databases">
        <title>Complete genome sequence of Rhizobium leguminosarum bacteriophage vB_RlegM_AF3.</title>
        <authorList>
            <person name="Gunathilake D."/>
            <person name="Mackenzie K.D."/>
            <person name="Yost C.K."/>
            <person name="Hynes M.F."/>
        </authorList>
    </citation>
    <scope>NUCLEOTIDE SEQUENCE [LARGE SCALE GENOMIC DNA]</scope>
</reference>